<organism evidence="2 4">
    <name type="scientific">Scophthalmus maximus</name>
    <name type="common">Turbot</name>
    <name type="synonym">Psetta maxima</name>
    <dbReference type="NCBI Taxonomy" id="52904"/>
    <lineage>
        <taxon>Eukaryota</taxon>
        <taxon>Metazoa</taxon>
        <taxon>Chordata</taxon>
        <taxon>Craniata</taxon>
        <taxon>Vertebrata</taxon>
        <taxon>Euteleostomi</taxon>
        <taxon>Actinopterygii</taxon>
        <taxon>Neopterygii</taxon>
        <taxon>Teleostei</taxon>
        <taxon>Neoteleostei</taxon>
        <taxon>Acanthomorphata</taxon>
        <taxon>Carangaria</taxon>
        <taxon>Pleuronectiformes</taxon>
        <taxon>Pleuronectoidei</taxon>
        <taxon>Scophthalmidae</taxon>
        <taxon>Scophthalmus</taxon>
    </lineage>
</organism>
<name>A0A2U9BLF0_SCOMX</name>
<dbReference type="Proteomes" id="UP000246464">
    <property type="component" value="Chromosome 7"/>
</dbReference>
<protein>
    <submittedName>
        <fullName evidence="2">Uncharacterized protein</fullName>
    </submittedName>
</protein>
<dbReference type="Proteomes" id="UP000438429">
    <property type="component" value="Unassembled WGS sequence"/>
</dbReference>
<reference evidence="3 5" key="2">
    <citation type="submission" date="2019-06" db="EMBL/GenBank/DDBJ databases">
        <title>Draft genomes of female and male turbot (Scophthalmus maximus).</title>
        <authorList>
            <person name="Xu H."/>
            <person name="Xu X.-W."/>
            <person name="Shao C."/>
            <person name="Chen S."/>
        </authorList>
    </citation>
    <scope>NUCLEOTIDE SEQUENCE [LARGE SCALE GENOMIC DNA]</scope>
    <source>
        <strain evidence="3">Ysfricsl-2016a</strain>
        <tissue evidence="3">Blood</tissue>
    </source>
</reference>
<feature type="compositionally biased region" description="Polar residues" evidence="1">
    <location>
        <begin position="1"/>
        <end position="11"/>
    </location>
</feature>
<evidence type="ECO:0000313" key="5">
    <source>
        <dbReference type="Proteomes" id="UP000438429"/>
    </source>
</evidence>
<accession>A0A2U9BLF0</accession>
<feature type="region of interest" description="Disordered" evidence="1">
    <location>
        <begin position="1"/>
        <end position="86"/>
    </location>
</feature>
<feature type="compositionally biased region" description="Polar residues" evidence="1">
    <location>
        <begin position="72"/>
        <end position="86"/>
    </location>
</feature>
<dbReference type="AlphaFoldDB" id="A0A2U9BLF0"/>
<feature type="compositionally biased region" description="Basic and acidic residues" evidence="1">
    <location>
        <begin position="35"/>
        <end position="53"/>
    </location>
</feature>
<dbReference type="EMBL" id="CP026249">
    <property type="protein sequence ID" value="AWP04781.1"/>
    <property type="molecule type" value="Genomic_DNA"/>
</dbReference>
<sequence>MRSGMASQSAHTLRWFLTTGPSSVSARGEGNSSAERTEEQRRDRTPDRGRVETENGEEDGAMSESVDEQRVTGWSDSPQNTRTFPH</sequence>
<proteinExistence type="predicted"/>
<evidence type="ECO:0000256" key="1">
    <source>
        <dbReference type="SAM" id="MobiDB-lite"/>
    </source>
</evidence>
<reference evidence="2 4" key="1">
    <citation type="submission" date="2017-12" db="EMBL/GenBank/DDBJ databases">
        <title>Integrating genomic resources of turbot (Scophthalmus maximus) in depth evaluation of genetic and physical mapping variation across individuals.</title>
        <authorList>
            <person name="Martinez P."/>
        </authorList>
    </citation>
    <scope>NUCLEOTIDE SEQUENCE [LARGE SCALE GENOMIC DNA]</scope>
</reference>
<dbReference type="EMBL" id="VEVO01013652">
    <property type="protein sequence ID" value="KAF0021360.1"/>
    <property type="molecule type" value="Genomic_DNA"/>
</dbReference>
<gene>
    <name evidence="3" type="ORF">F2P81_026387</name>
    <name evidence="2" type="ORF">SMAX5B_016210</name>
</gene>
<evidence type="ECO:0000313" key="2">
    <source>
        <dbReference type="EMBL" id="AWP04781.1"/>
    </source>
</evidence>
<evidence type="ECO:0000313" key="4">
    <source>
        <dbReference type="Proteomes" id="UP000246464"/>
    </source>
</evidence>
<evidence type="ECO:0000313" key="3">
    <source>
        <dbReference type="EMBL" id="KAF0021360.1"/>
    </source>
</evidence>
<keyword evidence="4" id="KW-1185">Reference proteome</keyword>
<feature type="compositionally biased region" description="Polar residues" evidence="1">
    <location>
        <begin position="19"/>
        <end position="34"/>
    </location>
</feature>